<dbReference type="Gene3D" id="3.30.429.10">
    <property type="entry name" value="Macrophage Migration Inhibitory Factor"/>
    <property type="match status" value="1"/>
</dbReference>
<name>A0A2N5E5Q6_9GAMM</name>
<protein>
    <submittedName>
        <fullName evidence="1">Tautomerase family protein</fullName>
    </submittedName>
</protein>
<evidence type="ECO:0000313" key="2">
    <source>
        <dbReference type="Proteomes" id="UP000234503"/>
    </source>
</evidence>
<reference evidence="1 2" key="1">
    <citation type="submission" date="2017-12" db="EMBL/GenBank/DDBJ databases">
        <title>Characterization of six clinical isolates of Enterochimera gen. nov., a novel genus of the Yersiniaciae family and the three species Enterochimera arupensis sp. nov., Enterochimera coloradensis sp. nov, and Enterochimera californica sp. nov.</title>
        <authorList>
            <person name="Rossi A."/>
            <person name="Fisher M."/>
        </authorList>
    </citation>
    <scope>NUCLEOTIDE SEQUENCE [LARGE SCALE GENOMIC DNA]</scope>
    <source>
        <strain evidence="2">2016-Iso4</strain>
    </source>
</reference>
<sequence>MPFTRIILRQGYSDAQIKLISDILQQSLEDEFAVPHGDRFQAFEELPSRLRVFDSHYKTGGRTHNFMQFLIIAGKPRSQQQKQSLCRSLCGRLSQCLDIHPDDVMVIIQFNTAGEWSFSQGRMLSEEVL</sequence>
<dbReference type="EMBL" id="PJZH01000006">
    <property type="protein sequence ID" value="PLR36487.1"/>
    <property type="molecule type" value="Genomic_DNA"/>
</dbReference>
<organism evidence="1 2">
    <name type="scientific">Chimaeribacter coloradensis</name>
    <dbReference type="NCBI Taxonomy" id="2060068"/>
    <lineage>
        <taxon>Bacteria</taxon>
        <taxon>Pseudomonadati</taxon>
        <taxon>Pseudomonadota</taxon>
        <taxon>Gammaproteobacteria</taxon>
        <taxon>Enterobacterales</taxon>
        <taxon>Yersiniaceae</taxon>
        <taxon>Chimaeribacter</taxon>
    </lineage>
</organism>
<proteinExistence type="predicted"/>
<dbReference type="SUPFAM" id="SSF55331">
    <property type="entry name" value="Tautomerase/MIF"/>
    <property type="match status" value="1"/>
</dbReference>
<dbReference type="InterPro" id="IPR014347">
    <property type="entry name" value="Tautomerase/MIF_sf"/>
</dbReference>
<gene>
    <name evidence="1" type="ORF">CYR32_09025</name>
</gene>
<dbReference type="InterPro" id="IPR037479">
    <property type="entry name" value="Tauto_MSAD"/>
</dbReference>
<dbReference type="Pfam" id="PF14552">
    <property type="entry name" value="Tautomerase_2"/>
    <property type="match status" value="1"/>
</dbReference>
<accession>A0A2N5E5Q6</accession>
<dbReference type="RefSeq" id="WP_101824061.1">
    <property type="nucleotide sequence ID" value="NZ_PJZH01000006.1"/>
</dbReference>
<dbReference type="PANTHER" id="PTHR38460">
    <property type="entry name" value="TAUTOMERASE YOLI-RELATED"/>
    <property type="match status" value="1"/>
</dbReference>
<dbReference type="AlphaFoldDB" id="A0A2N5E5Q6"/>
<dbReference type="PANTHER" id="PTHR38460:SF1">
    <property type="entry name" value="TAUTOMERASE YOLI-RELATED"/>
    <property type="match status" value="1"/>
</dbReference>
<dbReference type="OrthoDB" id="9804765at2"/>
<comment type="caution">
    <text evidence="1">The sequence shown here is derived from an EMBL/GenBank/DDBJ whole genome shotgun (WGS) entry which is preliminary data.</text>
</comment>
<evidence type="ECO:0000313" key="1">
    <source>
        <dbReference type="EMBL" id="PLR36487.1"/>
    </source>
</evidence>
<keyword evidence="2" id="KW-1185">Reference proteome</keyword>
<dbReference type="Proteomes" id="UP000234503">
    <property type="component" value="Unassembled WGS sequence"/>
</dbReference>